<accession>A0A1I7GF39</accession>
<dbReference type="EMBL" id="FPCA01000001">
    <property type="protein sequence ID" value="SFU47069.1"/>
    <property type="molecule type" value="Genomic_DNA"/>
</dbReference>
<dbReference type="Proteomes" id="UP000182491">
    <property type="component" value="Unassembled WGS sequence"/>
</dbReference>
<proteinExistence type="predicted"/>
<dbReference type="InterPro" id="IPR018720">
    <property type="entry name" value="DUF2249"/>
</dbReference>
<reference evidence="4" key="1">
    <citation type="submission" date="2016-10" db="EMBL/GenBank/DDBJ databases">
        <authorList>
            <person name="Varghese N."/>
        </authorList>
    </citation>
    <scope>NUCLEOTIDE SEQUENCE [LARGE SCALE GENOMIC DNA]</scope>
    <source>
        <strain evidence="4">DSM 18820</strain>
    </source>
</reference>
<evidence type="ECO:0000259" key="1">
    <source>
        <dbReference type="Pfam" id="PF08984"/>
    </source>
</evidence>
<dbReference type="RefSeq" id="WP_068836312.1">
    <property type="nucleotide sequence ID" value="NZ_BMXC01000001.1"/>
</dbReference>
<name>A0A1I7GF39_9BACT</name>
<dbReference type="OrthoDB" id="128918at2"/>
<keyword evidence="4" id="KW-1185">Reference proteome</keyword>
<protein>
    <recommendedName>
        <fullName evidence="5">DUF2249 domain-containing protein</fullName>
    </recommendedName>
</protein>
<evidence type="ECO:0000313" key="4">
    <source>
        <dbReference type="Proteomes" id="UP000182491"/>
    </source>
</evidence>
<dbReference type="Pfam" id="PF10006">
    <property type="entry name" value="DUF2249"/>
    <property type="match status" value="2"/>
</dbReference>
<dbReference type="AlphaFoldDB" id="A0A1I7GF39"/>
<organism evidence="3 4">
    <name type="scientific">Pontibacter akesuensis</name>
    <dbReference type="NCBI Taxonomy" id="388950"/>
    <lineage>
        <taxon>Bacteria</taxon>
        <taxon>Pseudomonadati</taxon>
        <taxon>Bacteroidota</taxon>
        <taxon>Cytophagia</taxon>
        <taxon>Cytophagales</taxon>
        <taxon>Hymenobacteraceae</taxon>
        <taxon>Pontibacter</taxon>
    </lineage>
</organism>
<dbReference type="Pfam" id="PF08984">
    <property type="entry name" value="DUF1858"/>
    <property type="match status" value="1"/>
</dbReference>
<dbReference type="InterPro" id="IPR038062">
    <property type="entry name" value="ScdA-like_N_sf"/>
</dbReference>
<dbReference type="Gene3D" id="1.10.3910.10">
    <property type="entry name" value="SP0561-like"/>
    <property type="match status" value="1"/>
</dbReference>
<feature type="domain" description="DUF1858" evidence="1">
    <location>
        <begin position="6"/>
        <end position="62"/>
    </location>
</feature>
<dbReference type="InterPro" id="IPR015077">
    <property type="entry name" value="DUF1858"/>
</dbReference>
<evidence type="ECO:0008006" key="5">
    <source>
        <dbReference type="Google" id="ProtNLM"/>
    </source>
</evidence>
<feature type="domain" description="DUF2249" evidence="2">
    <location>
        <begin position="204"/>
        <end position="267"/>
    </location>
</feature>
<feature type="domain" description="DUF2249" evidence="2">
    <location>
        <begin position="103"/>
        <end position="159"/>
    </location>
</feature>
<dbReference type="STRING" id="388950.GCA_001611675_00065"/>
<evidence type="ECO:0000313" key="3">
    <source>
        <dbReference type="EMBL" id="SFU47069.1"/>
    </source>
</evidence>
<sequence>MNLAASTKISAIIKANPAAIEAIASISAHFAKLRNPLLRKILASRVSIADAARIGGCQIEDFYRKLAPLGFTMAATAAPEPTPVAVAAKPEFLQQLPIEKITTLDVRESIAAGQDPFRLIMDAVTTLDLTQALLLVNTFEPTPLLTILRKKGFLHFVENLGLELVHTYFWRENAAAPVSGEALTASSESFDALLAAYAGKVRRVDVRHLEMPQPMVTILCELEKLPADAGLYVLHKRVPQYLLPQLQERGFAISIKEAGPGEVYLFIYRK</sequence>
<dbReference type="SUPFAM" id="SSF140683">
    <property type="entry name" value="SP0561-like"/>
    <property type="match status" value="1"/>
</dbReference>
<evidence type="ECO:0000259" key="2">
    <source>
        <dbReference type="Pfam" id="PF10006"/>
    </source>
</evidence>
<gene>
    <name evidence="3" type="ORF">SAMN04487941_0966</name>
</gene>